<comment type="function">
    <text evidence="2">Catalyzes the phosphorylation of pyruvate to phosphoenolpyruvate.</text>
</comment>
<dbReference type="Pfam" id="PF01326">
    <property type="entry name" value="PPDK_N"/>
    <property type="match status" value="1"/>
</dbReference>
<evidence type="ECO:0000313" key="16">
    <source>
        <dbReference type="EMBL" id="ASI13779.1"/>
    </source>
</evidence>
<name>A0A218NMS2_9ARCH</name>
<dbReference type="InterPro" id="IPR002192">
    <property type="entry name" value="PPDK_AMP/ATP-bd"/>
</dbReference>
<dbReference type="KEGG" id="marh:Mia14_0462"/>
<dbReference type="Pfam" id="PF00391">
    <property type="entry name" value="PEP-utilizers"/>
    <property type="match status" value="1"/>
</dbReference>
<keyword evidence="17" id="KW-1185">Reference proteome</keyword>
<evidence type="ECO:0000313" key="17">
    <source>
        <dbReference type="Proteomes" id="UP000197679"/>
    </source>
</evidence>
<keyword evidence="7" id="KW-0479">Metal-binding</keyword>
<dbReference type="InterPro" id="IPR006319">
    <property type="entry name" value="PEP_synth"/>
</dbReference>
<keyword evidence="9 16" id="KW-0418">Kinase</keyword>
<dbReference type="GO" id="GO:0005524">
    <property type="term" value="F:ATP binding"/>
    <property type="evidence" value="ECO:0007669"/>
    <property type="project" value="UniProtKB-KW"/>
</dbReference>
<keyword evidence="8" id="KW-0547">Nucleotide-binding</keyword>
<dbReference type="Gene3D" id="3.30.1490.20">
    <property type="entry name" value="ATP-grasp fold, A domain"/>
    <property type="match status" value="1"/>
</dbReference>
<evidence type="ECO:0000256" key="7">
    <source>
        <dbReference type="ARBA" id="ARBA00022723"/>
    </source>
</evidence>
<evidence type="ECO:0000256" key="12">
    <source>
        <dbReference type="ARBA" id="ARBA00033470"/>
    </source>
</evidence>
<keyword evidence="10" id="KW-0067">ATP-binding</keyword>
<accession>A0A218NMS2</accession>
<dbReference type="Proteomes" id="UP000197679">
    <property type="component" value="Chromosome"/>
</dbReference>
<comment type="pathway">
    <text evidence="3">Carbohydrate biosynthesis; gluconeogenesis.</text>
</comment>
<keyword evidence="11" id="KW-0460">Magnesium</keyword>
<evidence type="ECO:0000256" key="3">
    <source>
        <dbReference type="ARBA" id="ARBA00004742"/>
    </source>
</evidence>
<organism evidence="16 17">
    <name type="scientific">Candidatus Mancarchaeum acidiphilum</name>
    <dbReference type="NCBI Taxonomy" id="1920749"/>
    <lineage>
        <taxon>Archaea</taxon>
        <taxon>Candidatus Micrarchaeota</taxon>
        <taxon>Candidatus Mancarchaeum</taxon>
    </lineage>
</organism>
<gene>
    <name evidence="16" type="ORF">Mia14_0462</name>
</gene>
<dbReference type="InterPro" id="IPR013815">
    <property type="entry name" value="ATP_grasp_subdomain_1"/>
</dbReference>
<dbReference type="PANTHER" id="PTHR43030:SF1">
    <property type="entry name" value="PHOSPHOENOLPYRUVATE SYNTHASE"/>
    <property type="match status" value="1"/>
</dbReference>
<dbReference type="GO" id="GO:0008986">
    <property type="term" value="F:pyruvate, water dikinase activity"/>
    <property type="evidence" value="ECO:0007669"/>
    <property type="project" value="UniProtKB-EC"/>
</dbReference>
<evidence type="ECO:0000256" key="8">
    <source>
        <dbReference type="ARBA" id="ARBA00022741"/>
    </source>
</evidence>
<dbReference type="PANTHER" id="PTHR43030">
    <property type="entry name" value="PHOSPHOENOLPYRUVATE SYNTHASE"/>
    <property type="match status" value="1"/>
</dbReference>
<evidence type="ECO:0000256" key="13">
    <source>
        <dbReference type="ARBA" id="ARBA00047700"/>
    </source>
</evidence>
<dbReference type="GO" id="GO:0046872">
    <property type="term" value="F:metal ion binding"/>
    <property type="evidence" value="ECO:0007669"/>
    <property type="project" value="UniProtKB-KW"/>
</dbReference>
<reference evidence="16 17" key="1">
    <citation type="journal article" date="2017" name="Nat. Commun.">
        <title>'ARMAN' archaea depend on association with euryarchaeal host in culture and in situ.</title>
        <authorList>
            <person name="Golyshina O."/>
            <person name="Toshchakov S."/>
            <person name="Makarova K."/>
            <person name="Gavrilov S."/>
            <person name="Korzhenkov A."/>
            <person name="La Cono V."/>
            <person name="Arcadi E."/>
            <person name="Nechitaylo T."/>
            <person name="Ferrer M."/>
            <person name="Kublanov I."/>
            <person name="Wolf Y."/>
            <person name="Yakimov M."/>
            <person name="Golyshin P."/>
            <person name="Slesarev A."/>
            <person name="Kozyavkin S."/>
        </authorList>
    </citation>
    <scope>NUCLEOTIDE SEQUENCE [LARGE SCALE GENOMIC DNA]</scope>
    <source>
        <strain evidence="16 17">Mia14</strain>
    </source>
</reference>
<dbReference type="SUPFAM" id="SSF52009">
    <property type="entry name" value="Phosphohistidine domain"/>
    <property type="match status" value="1"/>
</dbReference>
<evidence type="ECO:0000256" key="4">
    <source>
        <dbReference type="ARBA" id="ARBA00007837"/>
    </source>
</evidence>
<sequence length="638" mass="71833">MFSMKSQYIISEGALNPNIVGGKGYSLLKLKKEGIRVPEFFILNANAFDSYIKANQRSKTNIELPKEIINEVMESYSKYIKKGKVAVRSSATVEDSSKYSYAGKFKTDLFVTKGNLPKSVKDVYASLYRIKDFGYSSEHPKMAVVIQKQIDSEKSGVLFVTKDAVIINAIIGQGERFVSGKEVGDLYKIDLTKKKSTPGITVNFQLYANVKGHDRKLPMEVSYSRKLLSSEIHKLVKEAIKIYRIFNSPQDVEWCIKGNDIFILQSRPITSDLPKLKFEDNMGDIPVSAGIGKGIPWEDIRNIPESPVIIIKEEVELGDIKYLDNKNVAGIISRYDGMLSHVSILARELKIPYITGVNDFGKLLNSKEVYMDGSTGVIKVKGNDGRLAQIMNTAPRTFKWIHKGIKNIEYLNEANGLIRRSGRFAILYLDDDRSIEEAFNKGLPNLIKLSGPSDVYTSYWLLFRSINAKVDGIKRFKEAFVKALDERNSAKFRSAYNEAKSNMAKHYESAKASYSNYKRSKDLSELINTYIDSVKAYIFFNAIRNSAFDYAEYIFGREMSARSGLISDAELYNGFSDTGKGKLIGLRKELISMLDDISNAADENADYSMMDLEEQAASELKKKIGNKKYGEITKSNFG</sequence>
<protein>
    <recommendedName>
        <fullName evidence="5">pyruvate, water dikinase</fullName>
        <ecNumber evidence="5">2.7.9.2</ecNumber>
    </recommendedName>
    <alternativeName>
        <fullName evidence="12">Pyruvate, water dikinase</fullName>
    </alternativeName>
</protein>
<dbReference type="EMBL" id="CP019964">
    <property type="protein sequence ID" value="ASI13779.1"/>
    <property type="molecule type" value="Genomic_DNA"/>
</dbReference>
<comment type="similarity">
    <text evidence="4">Belongs to the PEP-utilizing enzyme family.</text>
</comment>
<dbReference type="Gene3D" id="3.50.30.10">
    <property type="entry name" value="Phosphohistidine domain"/>
    <property type="match status" value="1"/>
</dbReference>
<dbReference type="EC" id="2.7.9.2" evidence="5"/>
<comment type="catalytic activity">
    <reaction evidence="13">
        <text>pyruvate + ATP + H2O = phosphoenolpyruvate + AMP + phosphate + 2 H(+)</text>
        <dbReference type="Rhea" id="RHEA:11364"/>
        <dbReference type="ChEBI" id="CHEBI:15361"/>
        <dbReference type="ChEBI" id="CHEBI:15377"/>
        <dbReference type="ChEBI" id="CHEBI:15378"/>
        <dbReference type="ChEBI" id="CHEBI:30616"/>
        <dbReference type="ChEBI" id="CHEBI:43474"/>
        <dbReference type="ChEBI" id="CHEBI:58702"/>
        <dbReference type="ChEBI" id="CHEBI:456215"/>
        <dbReference type="EC" id="2.7.9.2"/>
    </reaction>
</comment>
<feature type="domain" description="Pyruvate phosphate dikinase AMP/ATP-binding" evidence="15">
    <location>
        <begin position="61"/>
        <end position="271"/>
    </location>
</feature>
<evidence type="ECO:0000259" key="15">
    <source>
        <dbReference type="Pfam" id="PF01326"/>
    </source>
</evidence>
<dbReference type="AlphaFoldDB" id="A0A218NMS2"/>
<proteinExistence type="inferred from homology"/>
<evidence type="ECO:0000256" key="6">
    <source>
        <dbReference type="ARBA" id="ARBA00022679"/>
    </source>
</evidence>
<evidence type="ECO:0000256" key="1">
    <source>
        <dbReference type="ARBA" id="ARBA00001946"/>
    </source>
</evidence>
<evidence type="ECO:0000259" key="14">
    <source>
        <dbReference type="Pfam" id="PF00391"/>
    </source>
</evidence>
<dbReference type="Gene3D" id="3.30.470.20">
    <property type="entry name" value="ATP-grasp fold, B domain"/>
    <property type="match status" value="1"/>
</dbReference>
<dbReference type="SUPFAM" id="SSF56059">
    <property type="entry name" value="Glutathione synthetase ATP-binding domain-like"/>
    <property type="match status" value="1"/>
</dbReference>
<comment type="cofactor">
    <cofactor evidence="1">
        <name>Mg(2+)</name>
        <dbReference type="ChEBI" id="CHEBI:18420"/>
    </cofactor>
</comment>
<evidence type="ECO:0000256" key="9">
    <source>
        <dbReference type="ARBA" id="ARBA00022777"/>
    </source>
</evidence>
<dbReference type="InterPro" id="IPR008279">
    <property type="entry name" value="PEP-util_enz_mobile_dom"/>
</dbReference>
<keyword evidence="16" id="KW-0670">Pyruvate</keyword>
<dbReference type="InterPro" id="IPR036637">
    <property type="entry name" value="Phosphohistidine_dom_sf"/>
</dbReference>
<evidence type="ECO:0000256" key="2">
    <source>
        <dbReference type="ARBA" id="ARBA00002988"/>
    </source>
</evidence>
<feature type="domain" description="PEP-utilising enzyme mobile" evidence="14">
    <location>
        <begin position="306"/>
        <end position="376"/>
    </location>
</feature>
<evidence type="ECO:0000256" key="5">
    <source>
        <dbReference type="ARBA" id="ARBA00011996"/>
    </source>
</evidence>
<keyword evidence="6" id="KW-0808">Transferase</keyword>
<evidence type="ECO:0000256" key="10">
    <source>
        <dbReference type="ARBA" id="ARBA00022840"/>
    </source>
</evidence>
<evidence type="ECO:0000256" key="11">
    <source>
        <dbReference type="ARBA" id="ARBA00022842"/>
    </source>
</evidence>